<dbReference type="EMBL" id="DXBM01000063">
    <property type="protein sequence ID" value="HIZ46861.1"/>
    <property type="molecule type" value="Genomic_DNA"/>
</dbReference>
<reference evidence="1" key="2">
    <citation type="submission" date="2021-04" db="EMBL/GenBank/DDBJ databases">
        <authorList>
            <person name="Gilroy R."/>
        </authorList>
    </citation>
    <scope>NUCLEOTIDE SEQUENCE</scope>
    <source>
        <strain evidence="1">ChiHjej12B11-14209</strain>
    </source>
</reference>
<dbReference type="AlphaFoldDB" id="A0A9D2F0J2"/>
<name>A0A9D2F0J2_9ACTN</name>
<gene>
    <name evidence="1" type="ORF">IAA19_07595</name>
</gene>
<evidence type="ECO:0000313" key="2">
    <source>
        <dbReference type="Proteomes" id="UP000824062"/>
    </source>
</evidence>
<sequence length="79" mass="8803">MKVRNALRISVVLAGATVLVYRFGLSERARESLREGARSVSDAVESVVEKIEDMAGIVVDEGPLHNREETERDWEALGY</sequence>
<comment type="caution">
    <text evidence="1">The sequence shown here is derived from an EMBL/GenBank/DDBJ whole genome shotgun (WGS) entry which is preliminary data.</text>
</comment>
<organism evidence="1 2">
    <name type="scientific">Candidatus Olsenella pullistercoris</name>
    <dbReference type="NCBI Taxonomy" id="2838712"/>
    <lineage>
        <taxon>Bacteria</taxon>
        <taxon>Bacillati</taxon>
        <taxon>Actinomycetota</taxon>
        <taxon>Coriobacteriia</taxon>
        <taxon>Coriobacteriales</taxon>
        <taxon>Atopobiaceae</taxon>
        <taxon>Olsenella</taxon>
    </lineage>
</organism>
<proteinExistence type="predicted"/>
<reference evidence="1" key="1">
    <citation type="journal article" date="2021" name="PeerJ">
        <title>Extensive microbial diversity within the chicken gut microbiome revealed by metagenomics and culture.</title>
        <authorList>
            <person name="Gilroy R."/>
            <person name="Ravi A."/>
            <person name="Getino M."/>
            <person name="Pursley I."/>
            <person name="Horton D.L."/>
            <person name="Alikhan N.F."/>
            <person name="Baker D."/>
            <person name="Gharbi K."/>
            <person name="Hall N."/>
            <person name="Watson M."/>
            <person name="Adriaenssens E.M."/>
            <person name="Foster-Nyarko E."/>
            <person name="Jarju S."/>
            <person name="Secka A."/>
            <person name="Antonio M."/>
            <person name="Oren A."/>
            <person name="Chaudhuri R.R."/>
            <person name="La Ragione R."/>
            <person name="Hildebrand F."/>
            <person name="Pallen M.J."/>
        </authorList>
    </citation>
    <scope>NUCLEOTIDE SEQUENCE</scope>
    <source>
        <strain evidence="1">ChiHjej12B11-14209</strain>
    </source>
</reference>
<accession>A0A9D2F0J2</accession>
<evidence type="ECO:0000313" key="1">
    <source>
        <dbReference type="EMBL" id="HIZ46861.1"/>
    </source>
</evidence>
<protein>
    <submittedName>
        <fullName evidence="1">Uncharacterized protein</fullName>
    </submittedName>
</protein>
<dbReference type="Proteomes" id="UP000824062">
    <property type="component" value="Unassembled WGS sequence"/>
</dbReference>